<comment type="caution">
    <text evidence="2">The sequence shown here is derived from an EMBL/GenBank/DDBJ whole genome shotgun (WGS) entry which is preliminary data.</text>
</comment>
<gene>
    <name evidence="2" type="ORF">A3860_32775</name>
</gene>
<dbReference type="AlphaFoldDB" id="A0A1V9FQH8"/>
<dbReference type="InterPro" id="IPR035897">
    <property type="entry name" value="Toll_tir_struct_dom_sf"/>
</dbReference>
<reference evidence="2 3" key="1">
    <citation type="submission" date="2016-03" db="EMBL/GenBank/DDBJ databases">
        <title>Niastella vici sp. nov., isolated from farmland soil.</title>
        <authorList>
            <person name="Chen L."/>
            <person name="Wang D."/>
            <person name="Yang S."/>
            <person name="Wang G."/>
        </authorList>
    </citation>
    <scope>NUCLEOTIDE SEQUENCE [LARGE SCALE GENOMIC DNA]</scope>
    <source>
        <strain evidence="2 3">DJ57</strain>
    </source>
</reference>
<keyword evidence="3" id="KW-1185">Reference proteome</keyword>
<organism evidence="2 3">
    <name type="scientific">Niastella vici</name>
    <dbReference type="NCBI Taxonomy" id="1703345"/>
    <lineage>
        <taxon>Bacteria</taxon>
        <taxon>Pseudomonadati</taxon>
        <taxon>Bacteroidota</taxon>
        <taxon>Chitinophagia</taxon>
        <taxon>Chitinophagales</taxon>
        <taxon>Chitinophagaceae</taxon>
        <taxon>Niastella</taxon>
    </lineage>
</organism>
<dbReference type="Gene3D" id="3.40.50.10140">
    <property type="entry name" value="Toll/interleukin-1 receptor homology (TIR) domain"/>
    <property type="match status" value="1"/>
</dbReference>
<proteinExistence type="predicted"/>
<dbReference type="Pfam" id="PF13676">
    <property type="entry name" value="TIR_2"/>
    <property type="match status" value="1"/>
</dbReference>
<feature type="domain" description="TIR" evidence="1">
    <location>
        <begin position="3"/>
        <end position="148"/>
    </location>
</feature>
<dbReference type="PROSITE" id="PS50104">
    <property type="entry name" value="TIR"/>
    <property type="match status" value="1"/>
</dbReference>
<dbReference type="InterPro" id="IPR000157">
    <property type="entry name" value="TIR_dom"/>
</dbReference>
<accession>A0A1V9FQH8</accession>
<evidence type="ECO:0000313" key="2">
    <source>
        <dbReference type="EMBL" id="OQP60590.1"/>
    </source>
</evidence>
<dbReference type="EMBL" id="LVYD01000060">
    <property type="protein sequence ID" value="OQP60590.1"/>
    <property type="molecule type" value="Genomic_DNA"/>
</dbReference>
<dbReference type="OrthoDB" id="1454815at2"/>
<dbReference type="STRING" id="1703345.A3860_32775"/>
<dbReference type="SUPFAM" id="SSF52200">
    <property type="entry name" value="Toll/Interleukin receptor TIR domain"/>
    <property type="match status" value="1"/>
</dbReference>
<dbReference type="Proteomes" id="UP000192796">
    <property type="component" value="Unassembled WGS sequence"/>
</dbReference>
<protein>
    <recommendedName>
        <fullName evidence="1">TIR domain-containing protein</fullName>
    </recommendedName>
</protein>
<evidence type="ECO:0000259" key="1">
    <source>
        <dbReference type="PROSITE" id="PS50104"/>
    </source>
</evidence>
<sequence>MAYKYDIFISYRRDNLTRKWIETHFVPLLEHHINLELGRIPVIYIDTLLENGTTWPIALGNALGASRTIIPLWTKTFLNSVWCSCEIGHMLERERKFGFRTIQNPGGLIFPTIIHDGETMPVNLTTIQKIEIQECYNVRMSIDSPKAEVLDDRLRPLGKDIADAINNAPVWQQDWQIVAVNSFVQQFHIEEQPSQSQPPKFSNP</sequence>
<name>A0A1V9FQH8_9BACT</name>
<evidence type="ECO:0000313" key="3">
    <source>
        <dbReference type="Proteomes" id="UP000192796"/>
    </source>
</evidence>
<dbReference type="GO" id="GO:0007165">
    <property type="term" value="P:signal transduction"/>
    <property type="evidence" value="ECO:0007669"/>
    <property type="project" value="InterPro"/>
</dbReference>
<dbReference type="RefSeq" id="WP_081152727.1">
    <property type="nucleotide sequence ID" value="NZ_LVYD01000060.1"/>
</dbReference>